<feature type="transmembrane region" description="Helical" evidence="5">
    <location>
        <begin position="47"/>
        <end position="67"/>
    </location>
</feature>
<gene>
    <name evidence="6" type="ORF">BKA55DRAFT_664707</name>
</gene>
<dbReference type="InterPro" id="IPR007568">
    <property type="entry name" value="RTA1"/>
</dbReference>
<dbReference type="AlphaFoldDB" id="A0A9P9GXW9"/>
<dbReference type="OrthoDB" id="5384040at2759"/>
<evidence type="ECO:0000256" key="5">
    <source>
        <dbReference type="SAM" id="Phobius"/>
    </source>
</evidence>
<comment type="caution">
    <text evidence="6">The sequence shown here is derived from an EMBL/GenBank/DDBJ whole genome shotgun (WGS) entry which is preliminary data.</text>
</comment>
<evidence type="ECO:0000256" key="3">
    <source>
        <dbReference type="ARBA" id="ARBA00022989"/>
    </source>
</evidence>
<evidence type="ECO:0000256" key="4">
    <source>
        <dbReference type="ARBA" id="ARBA00023136"/>
    </source>
</evidence>
<keyword evidence="2 5" id="KW-0812">Transmembrane</keyword>
<dbReference type="EMBL" id="JAGMUX010000010">
    <property type="protein sequence ID" value="KAH7247533.1"/>
    <property type="molecule type" value="Genomic_DNA"/>
</dbReference>
<evidence type="ECO:0000256" key="1">
    <source>
        <dbReference type="ARBA" id="ARBA00004141"/>
    </source>
</evidence>
<name>A0A9P9GXW9_FUSRE</name>
<evidence type="ECO:0000256" key="2">
    <source>
        <dbReference type="ARBA" id="ARBA00022692"/>
    </source>
</evidence>
<feature type="transmembrane region" description="Helical" evidence="5">
    <location>
        <begin position="79"/>
        <end position="99"/>
    </location>
</feature>
<dbReference type="Pfam" id="PF04479">
    <property type="entry name" value="RTA1"/>
    <property type="match status" value="2"/>
</dbReference>
<keyword evidence="3 5" id="KW-1133">Transmembrane helix</keyword>
<protein>
    <submittedName>
        <fullName evidence="6">Uncharacterized protein</fullName>
    </submittedName>
</protein>
<dbReference type="GeneID" id="70227668"/>
<dbReference type="PANTHER" id="PTHR31465">
    <property type="entry name" value="PROTEIN RTA1-RELATED"/>
    <property type="match status" value="1"/>
</dbReference>
<evidence type="ECO:0000313" key="6">
    <source>
        <dbReference type="EMBL" id="KAH7247533.1"/>
    </source>
</evidence>
<sequence length="381" mass="42628">MATTTMSHGSHLTSTSSTVMASCTTAVPGVHGYVPFDPNTCNSNYHFYPSFTGNLAFATVFGLSTIAHLIEAIAFRKKFCWVVIMGGAWETGAFIARTLGSRDQQEEQFAFWGQLLFMLAPLWVNAFVYMTVARMVYFGLADKQIWNIKATKLTVIFVWIDVICFFVQAGGGGMLSNKDEPNIARIGTKNTSRASLQQWPNEGFNVGDVGGITSHRVTANFRVLQVRTVYRLIEFGPGLTADNPLLTKEVYPFALDAFPMSLALIMLNAMHPGLVLRGKDSEFPSLGRAERTAIRRQKKKERQQSRATNITRKNREYIHILSRPVNRQPTLRQADKCMESYSYGRIHWTVSHPYCNNTCLKQAAIVPFPQSRGTNLASFKA</sequence>
<feature type="transmembrane region" description="Helical" evidence="5">
    <location>
        <begin position="153"/>
        <end position="171"/>
    </location>
</feature>
<accession>A0A9P9GXW9</accession>
<feature type="transmembrane region" description="Helical" evidence="5">
    <location>
        <begin position="111"/>
        <end position="132"/>
    </location>
</feature>
<organism evidence="6 7">
    <name type="scientific">Fusarium redolens</name>
    <dbReference type="NCBI Taxonomy" id="48865"/>
    <lineage>
        <taxon>Eukaryota</taxon>
        <taxon>Fungi</taxon>
        <taxon>Dikarya</taxon>
        <taxon>Ascomycota</taxon>
        <taxon>Pezizomycotina</taxon>
        <taxon>Sordariomycetes</taxon>
        <taxon>Hypocreomycetidae</taxon>
        <taxon>Hypocreales</taxon>
        <taxon>Nectriaceae</taxon>
        <taxon>Fusarium</taxon>
        <taxon>Fusarium redolens species complex</taxon>
    </lineage>
</organism>
<evidence type="ECO:0000313" key="7">
    <source>
        <dbReference type="Proteomes" id="UP000720189"/>
    </source>
</evidence>
<reference evidence="6" key="1">
    <citation type="journal article" date="2021" name="Nat. Commun.">
        <title>Genetic determinants of endophytism in the Arabidopsis root mycobiome.</title>
        <authorList>
            <person name="Mesny F."/>
            <person name="Miyauchi S."/>
            <person name="Thiergart T."/>
            <person name="Pickel B."/>
            <person name="Atanasova L."/>
            <person name="Karlsson M."/>
            <person name="Huettel B."/>
            <person name="Barry K.W."/>
            <person name="Haridas S."/>
            <person name="Chen C."/>
            <person name="Bauer D."/>
            <person name="Andreopoulos W."/>
            <person name="Pangilinan J."/>
            <person name="LaButti K."/>
            <person name="Riley R."/>
            <person name="Lipzen A."/>
            <person name="Clum A."/>
            <person name="Drula E."/>
            <person name="Henrissat B."/>
            <person name="Kohler A."/>
            <person name="Grigoriev I.V."/>
            <person name="Martin F.M."/>
            <person name="Hacquard S."/>
        </authorList>
    </citation>
    <scope>NUCLEOTIDE SEQUENCE</scope>
    <source>
        <strain evidence="6">MPI-CAGE-AT-0023</strain>
    </source>
</reference>
<proteinExistence type="predicted"/>
<dbReference type="Proteomes" id="UP000720189">
    <property type="component" value="Unassembled WGS sequence"/>
</dbReference>
<keyword evidence="7" id="KW-1185">Reference proteome</keyword>
<dbReference type="GO" id="GO:0016020">
    <property type="term" value="C:membrane"/>
    <property type="evidence" value="ECO:0007669"/>
    <property type="project" value="UniProtKB-SubCell"/>
</dbReference>
<keyword evidence="4 5" id="KW-0472">Membrane</keyword>
<dbReference type="PANTHER" id="PTHR31465:SF15">
    <property type="entry name" value="LIPID TRANSPORTER ATNI-RELATED"/>
    <property type="match status" value="1"/>
</dbReference>
<comment type="subcellular location">
    <subcellularLocation>
        <location evidence="1">Membrane</location>
        <topology evidence="1">Multi-pass membrane protein</topology>
    </subcellularLocation>
</comment>
<dbReference type="RefSeq" id="XP_046048116.1">
    <property type="nucleotide sequence ID" value="XM_046197714.1"/>
</dbReference>